<evidence type="ECO:0000259" key="6">
    <source>
        <dbReference type="Pfam" id="PF00198"/>
    </source>
</evidence>
<dbReference type="InterPro" id="IPR023213">
    <property type="entry name" value="CAT-like_dom_sf"/>
</dbReference>
<keyword evidence="5" id="KW-1133">Transmembrane helix</keyword>
<dbReference type="PANTHER" id="PTHR43178:SF5">
    <property type="entry name" value="LIPOAMIDE ACYLTRANSFERASE COMPONENT OF BRANCHED-CHAIN ALPHA-KETO ACID DEHYDROGENASE COMPLEX, MITOCHONDRIAL"/>
    <property type="match status" value="1"/>
</dbReference>
<feature type="domain" description="2-oxoacid dehydrogenase acyltransferase catalytic" evidence="6">
    <location>
        <begin position="199"/>
        <end position="282"/>
    </location>
</feature>
<organism evidence="7 8">
    <name type="scientific">Streptomyces regalis</name>
    <dbReference type="NCBI Taxonomy" id="68262"/>
    <lineage>
        <taxon>Bacteria</taxon>
        <taxon>Bacillati</taxon>
        <taxon>Actinomycetota</taxon>
        <taxon>Actinomycetes</taxon>
        <taxon>Kitasatosporales</taxon>
        <taxon>Streptomycetaceae</taxon>
        <taxon>Streptomyces</taxon>
    </lineage>
</organism>
<dbReference type="EMBL" id="LLZG01000375">
    <property type="protein sequence ID" value="KUL24592.1"/>
    <property type="molecule type" value="Genomic_DNA"/>
</dbReference>
<evidence type="ECO:0000256" key="5">
    <source>
        <dbReference type="SAM" id="Phobius"/>
    </source>
</evidence>
<reference evidence="8" key="1">
    <citation type="submission" date="2015-10" db="EMBL/GenBank/DDBJ databases">
        <authorList>
            <person name="Ju K.-S."/>
            <person name="Doroghazi J.R."/>
            <person name="Metcalf W.W."/>
        </authorList>
    </citation>
    <scope>NUCLEOTIDE SEQUENCE [LARGE SCALE GENOMIC DNA]</scope>
    <source>
        <strain evidence="8">NRRL 3151</strain>
    </source>
</reference>
<dbReference type="GO" id="GO:0005737">
    <property type="term" value="C:cytoplasm"/>
    <property type="evidence" value="ECO:0007669"/>
    <property type="project" value="TreeGrafter"/>
</dbReference>
<dbReference type="GO" id="GO:0016407">
    <property type="term" value="F:acetyltransferase activity"/>
    <property type="evidence" value="ECO:0007669"/>
    <property type="project" value="TreeGrafter"/>
</dbReference>
<keyword evidence="3" id="KW-0012">Acyltransferase</keyword>
<keyword evidence="8" id="KW-1185">Reference proteome</keyword>
<dbReference type="AlphaFoldDB" id="A0A117MLW8"/>
<dbReference type="Gene3D" id="3.30.559.10">
    <property type="entry name" value="Chloramphenicol acetyltransferase-like domain"/>
    <property type="match status" value="1"/>
</dbReference>
<dbReference type="GO" id="GO:0031405">
    <property type="term" value="F:lipoic acid binding"/>
    <property type="evidence" value="ECO:0007669"/>
    <property type="project" value="TreeGrafter"/>
</dbReference>
<dbReference type="OrthoDB" id="9805770at2"/>
<accession>A0A117MLW8</accession>
<dbReference type="RefSeq" id="WP_062710647.1">
    <property type="nucleotide sequence ID" value="NZ_LLZG01000375.1"/>
</dbReference>
<keyword evidence="5" id="KW-0812">Transmembrane</keyword>
<feature type="region of interest" description="Disordered" evidence="4">
    <location>
        <begin position="1"/>
        <end position="25"/>
    </location>
</feature>
<evidence type="ECO:0000313" key="8">
    <source>
        <dbReference type="Proteomes" id="UP000053923"/>
    </source>
</evidence>
<dbReference type="Proteomes" id="UP000053923">
    <property type="component" value="Unassembled WGS sequence"/>
</dbReference>
<evidence type="ECO:0000256" key="1">
    <source>
        <dbReference type="ARBA" id="ARBA00001938"/>
    </source>
</evidence>
<evidence type="ECO:0000256" key="2">
    <source>
        <dbReference type="ARBA" id="ARBA00022679"/>
    </source>
</evidence>
<keyword evidence="2" id="KW-0808">Transferase</keyword>
<evidence type="ECO:0000256" key="4">
    <source>
        <dbReference type="SAM" id="MobiDB-lite"/>
    </source>
</evidence>
<dbReference type="SUPFAM" id="SSF52777">
    <property type="entry name" value="CoA-dependent acyltransferases"/>
    <property type="match status" value="1"/>
</dbReference>
<comment type="cofactor">
    <cofactor evidence="1">
        <name>(R)-lipoate</name>
        <dbReference type="ChEBI" id="CHEBI:83088"/>
    </cofactor>
</comment>
<gene>
    <name evidence="7" type="ORF">ADL12_36325</name>
</gene>
<dbReference type="InterPro" id="IPR001078">
    <property type="entry name" value="2-oxoacid_DH_actylTfrase"/>
</dbReference>
<dbReference type="PANTHER" id="PTHR43178">
    <property type="entry name" value="DIHYDROLIPOAMIDE ACETYLTRANSFERASE COMPONENT OF PYRUVATE DEHYDROGENASE COMPLEX"/>
    <property type="match status" value="1"/>
</dbReference>
<dbReference type="InterPro" id="IPR050743">
    <property type="entry name" value="2-oxoacid_DH_E2_comp"/>
</dbReference>
<keyword evidence="5" id="KW-0472">Membrane</keyword>
<proteinExistence type="predicted"/>
<feature type="transmembrane region" description="Helical" evidence="5">
    <location>
        <begin position="197"/>
        <end position="218"/>
    </location>
</feature>
<sequence length="297" mass="31490">MHKPRVRPSKAASPTTSGMSAATGVAGRPRRIDVVPFPPSRRLVVAVERAGRRMAAMHCLFELDVTTARTLLAASDRPASFTAFVVASVARAAAAHPQAHAYRNWQGRLVRHRHVDVTTLVEVQTGQGPFALPLVLRDADIRDVPDLTAELRAAKADRTATGTGRMLDRFGTTLTRVPGLVPAMYAVMARSVRLRQLSGTVAVTAVGMFGAGGGFGIAPPALMPLQVVVGGVTGKPRVVDGRTVVREVLDLTVTFDHNVIDGAPAARFVADLRRLIEEAEVLSTSSTTGARRSGRAG</sequence>
<evidence type="ECO:0000313" key="7">
    <source>
        <dbReference type="EMBL" id="KUL24592.1"/>
    </source>
</evidence>
<comment type="caution">
    <text evidence="7">The sequence shown here is derived from an EMBL/GenBank/DDBJ whole genome shotgun (WGS) entry which is preliminary data.</text>
</comment>
<protein>
    <recommendedName>
        <fullName evidence="6">2-oxoacid dehydrogenase acyltransferase catalytic domain-containing protein</fullName>
    </recommendedName>
</protein>
<evidence type="ECO:0000256" key="3">
    <source>
        <dbReference type="ARBA" id="ARBA00023315"/>
    </source>
</evidence>
<dbReference type="Pfam" id="PF00198">
    <property type="entry name" value="2-oxoacid_dh"/>
    <property type="match status" value="1"/>
</dbReference>
<name>A0A117MLW8_9ACTN</name>